<dbReference type="HAMAP" id="MF_01007">
    <property type="entry name" value="16SrRNA_methyltr_H"/>
    <property type="match status" value="1"/>
</dbReference>
<keyword evidence="3 6" id="KW-0489">Methyltransferase</keyword>
<dbReference type="GO" id="GO:0070475">
    <property type="term" value="P:rRNA base methylation"/>
    <property type="evidence" value="ECO:0007669"/>
    <property type="project" value="UniProtKB-UniRule"/>
</dbReference>
<comment type="subcellular location">
    <subcellularLocation>
        <location evidence="6">Cytoplasm</location>
    </subcellularLocation>
</comment>
<dbReference type="SUPFAM" id="SSF53335">
    <property type="entry name" value="S-adenosyl-L-methionine-dependent methyltransferases"/>
    <property type="match status" value="1"/>
</dbReference>
<reference evidence="7" key="1">
    <citation type="submission" date="2020-02" db="EMBL/GenBank/DDBJ databases">
        <authorList>
            <person name="Meier V. D."/>
        </authorList>
    </citation>
    <scope>NUCLEOTIDE SEQUENCE</scope>
    <source>
        <strain evidence="7">AVDCRST_MAG31</strain>
    </source>
</reference>
<comment type="function">
    <text evidence="6">Specifically methylates the N4 position of cytidine in position 1402 (C1402) of 16S rRNA.</text>
</comment>
<dbReference type="GO" id="GO:0071424">
    <property type="term" value="F:rRNA (cytosine-N4-)-methyltransferase activity"/>
    <property type="evidence" value="ECO:0007669"/>
    <property type="project" value="UniProtKB-UniRule"/>
</dbReference>
<feature type="binding site" evidence="6">
    <location>
        <position position="103"/>
    </location>
    <ligand>
        <name>S-adenosyl-L-methionine</name>
        <dbReference type="ChEBI" id="CHEBI:59789"/>
    </ligand>
</feature>
<feature type="binding site" evidence="6">
    <location>
        <begin position="39"/>
        <end position="41"/>
    </location>
    <ligand>
        <name>S-adenosyl-L-methionine</name>
        <dbReference type="ChEBI" id="CHEBI:59789"/>
    </ligand>
</feature>
<dbReference type="InterPro" id="IPR002903">
    <property type="entry name" value="RsmH"/>
</dbReference>
<dbReference type="Gene3D" id="3.40.50.150">
    <property type="entry name" value="Vaccinia Virus protein VP39"/>
    <property type="match status" value="1"/>
</dbReference>
<comment type="catalytic activity">
    <reaction evidence="6">
        <text>cytidine(1402) in 16S rRNA + S-adenosyl-L-methionine = N(4)-methylcytidine(1402) in 16S rRNA + S-adenosyl-L-homocysteine + H(+)</text>
        <dbReference type="Rhea" id="RHEA:42928"/>
        <dbReference type="Rhea" id="RHEA-COMP:10286"/>
        <dbReference type="Rhea" id="RHEA-COMP:10287"/>
        <dbReference type="ChEBI" id="CHEBI:15378"/>
        <dbReference type="ChEBI" id="CHEBI:57856"/>
        <dbReference type="ChEBI" id="CHEBI:59789"/>
        <dbReference type="ChEBI" id="CHEBI:74506"/>
        <dbReference type="ChEBI" id="CHEBI:82748"/>
        <dbReference type="EC" id="2.1.1.199"/>
    </reaction>
</comment>
<dbReference type="SUPFAM" id="SSF81799">
    <property type="entry name" value="Putative methyltransferase TM0872, insert domain"/>
    <property type="match status" value="1"/>
</dbReference>
<evidence type="ECO:0000256" key="5">
    <source>
        <dbReference type="ARBA" id="ARBA00022691"/>
    </source>
</evidence>
<dbReference type="InterPro" id="IPR023397">
    <property type="entry name" value="SAM-dep_MeTrfase_MraW_recog"/>
</dbReference>
<dbReference type="Pfam" id="PF01795">
    <property type="entry name" value="Methyltransf_5"/>
    <property type="match status" value="1"/>
</dbReference>
<dbReference type="GO" id="GO:0005737">
    <property type="term" value="C:cytoplasm"/>
    <property type="evidence" value="ECO:0007669"/>
    <property type="project" value="UniProtKB-SubCell"/>
</dbReference>
<dbReference type="PANTHER" id="PTHR11265:SF0">
    <property type="entry name" value="12S RRNA N4-METHYLCYTIDINE METHYLTRANSFERASE"/>
    <property type="match status" value="1"/>
</dbReference>
<dbReference type="InterPro" id="IPR029063">
    <property type="entry name" value="SAM-dependent_MTases_sf"/>
</dbReference>
<keyword evidence="5 6" id="KW-0949">S-adenosyl-L-methionine</keyword>
<keyword evidence="6" id="KW-0963">Cytoplasm</keyword>
<dbReference type="EMBL" id="CADCWA010000056">
    <property type="protein sequence ID" value="CAA9509044.1"/>
    <property type="molecule type" value="Genomic_DNA"/>
</dbReference>
<accession>A0A6J4SZ05</accession>
<evidence type="ECO:0000256" key="2">
    <source>
        <dbReference type="ARBA" id="ARBA00022552"/>
    </source>
</evidence>
<name>A0A6J4SZ05_9SPHN</name>
<evidence type="ECO:0000256" key="4">
    <source>
        <dbReference type="ARBA" id="ARBA00022679"/>
    </source>
</evidence>
<dbReference type="PIRSF" id="PIRSF004486">
    <property type="entry name" value="MraW"/>
    <property type="match status" value="1"/>
</dbReference>
<evidence type="ECO:0000313" key="7">
    <source>
        <dbReference type="EMBL" id="CAA9509044.1"/>
    </source>
</evidence>
<feature type="binding site" evidence="6">
    <location>
        <position position="57"/>
    </location>
    <ligand>
        <name>S-adenosyl-L-methionine</name>
        <dbReference type="ChEBI" id="CHEBI:59789"/>
    </ligand>
</feature>
<comment type="similarity">
    <text evidence="1 6">Belongs to the methyltransferase superfamily. RsmH family.</text>
</comment>
<dbReference type="NCBIfam" id="TIGR00006">
    <property type="entry name" value="16S rRNA (cytosine(1402)-N(4))-methyltransferase RsmH"/>
    <property type="match status" value="1"/>
</dbReference>
<dbReference type="EC" id="2.1.1.199" evidence="6"/>
<protein>
    <recommendedName>
        <fullName evidence="6">Ribosomal RNA small subunit methyltransferase H</fullName>
        <ecNumber evidence="6">2.1.1.199</ecNumber>
    </recommendedName>
    <alternativeName>
        <fullName evidence="6">16S rRNA m(4)C1402 methyltransferase</fullName>
    </alternativeName>
    <alternativeName>
        <fullName evidence="6">rRNA (cytosine-N(4)-)-methyltransferase RsmH</fullName>
    </alternativeName>
</protein>
<sequence>MSVSPTSVQAHVPVLVDEVVAALAIVPGETLVDGTFGAGGYTRAMLGAGAGRVIAFDRDRQAIAAGRSLVPEDKVTLIEDRFGGMDRVLDERGLAPVDGVALDIGVSSMQLDQAERGFSFGQDGPLDMRMSQAGETAAEFLNSADETEIARVVRDYGEEPRARAVARAIVAARPLTRTAELAAVIRKALGHHPGMKTDPATRTFQAIRIHLNAELDELEQGLRAAERVLRPGGRLAVVTFHSLEDRIVKRFLRDRSGAAPAGSRHRPDVAAGPAATFTRVAKPVSPSAAEVLRNPRSRSARLRSAVRTDAPAWAALEYVQ</sequence>
<proteinExistence type="inferred from homology"/>
<keyword evidence="2 6" id="KW-0698">rRNA processing</keyword>
<keyword evidence="4 6" id="KW-0808">Transferase</keyword>
<evidence type="ECO:0000256" key="6">
    <source>
        <dbReference type="HAMAP-Rule" id="MF_01007"/>
    </source>
</evidence>
<feature type="binding site" evidence="6">
    <location>
        <position position="82"/>
    </location>
    <ligand>
        <name>S-adenosyl-L-methionine</name>
        <dbReference type="ChEBI" id="CHEBI:59789"/>
    </ligand>
</feature>
<dbReference type="RefSeq" id="WP_294168489.1">
    <property type="nucleotide sequence ID" value="NZ_CADCWA010000056.1"/>
</dbReference>
<evidence type="ECO:0000256" key="3">
    <source>
        <dbReference type="ARBA" id="ARBA00022603"/>
    </source>
</evidence>
<feature type="binding site" evidence="6">
    <location>
        <position position="110"/>
    </location>
    <ligand>
        <name>S-adenosyl-L-methionine</name>
        <dbReference type="ChEBI" id="CHEBI:59789"/>
    </ligand>
</feature>
<dbReference type="AlphaFoldDB" id="A0A6J4SZ05"/>
<gene>
    <name evidence="6" type="primary">rsmH</name>
    <name evidence="7" type="ORF">AVDCRST_MAG31-854</name>
</gene>
<dbReference type="PANTHER" id="PTHR11265">
    <property type="entry name" value="S-ADENOSYL-METHYLTRANSFERASE MRAW"/>
    <property type="match status" value="1"/>
</dbReference>
<organism evidence="7">
    <name type="scientific">uncultured Sphingomonas sp</name>
    <dbReference type="NCBI Taxonomy" id="158754"/>
    <lineage>
        <taxon>Bacteria</taxon>
        <taxon>Pseudomonadati</taxon>
        <taxon>Pseudomonadota</taxon>
        <taxon>Alphaproteobacteria</taxon>
        <taxon>Sphingomonadales</taxon>
        <taxon>Sphingomonadaceae</taxon>
        <taxon>Sphingomonas</taxon>
        <taxon>environmental samples</taxon>
    </lineage>
</organism>
<dbReference type="Gene3D" id="1.10.150.170">
    <property type="entry name" value="Putative methyltransferase TM0872, insert domain"/>
    <property type="match status" value="1"/>
</dbReference>
<evidence type="ECO:0000256" key="1">
    <source>
        <dbReference type="ARBA" id="ARBA00010396"/>
    </source>
</evidence>